<dbReference type="GO" id="GO:0005524">
    <property type="term" value="F:ATP binding"/>
    <property type="evidence" value="ECO:0007669"/>
    <property type="project" value="UniProtKB-KW"/>
</dbReference>
<protein>
    <submittedName>
        <fullName evidence="7">Putative metal transport system ATP-binding protein</fullName>
    </submittedName>
</protein>
<feature type="domain" description="ABC transporter" evidence="6">
    <location>
        <begin position="14"/>
        <end position="246"/>
    </location>
</feature>
<keyword evidence="5 7" id="KW-0067">ATP-binding</keyword>
<evidence type="ECO:0000259" key="6">
    <source>
        <dbReference type="PROSITE" id="PS50893"/>
    </source>
</evidence>
<dbReference type="PROSITE" id="PS00211">
    <property type="entry name" value="ABC_TRANSPORTER_1"/>
    <property type="match status" value="1"/>
</dbReference>
<gene>
    <name evidence="7" type="ORF">DB43_HG00120</name>
</gene>
<dbReference type="PANTHER" id="PTHR42734">
    <property type="entry name" value="METAL TRANSPORT SYSTEM ATP-BINDING PROTEIN TM_0124-RELATED"/>
    <property type="match status" value="1"/>
</dbReference>
<comment type="similarity">
    <text evidence="2">Belongs to the ABC transporter superfamily.</text>
</comment>
<dbReference type="AlphaFoldDB" id="A0A0C1BZK2"/>
<dbReference type="GO" id="GO:0005886">
    <property type="term" value="C:plasma membrane"/>
    <property type="evidence" value="ECO:0007669"/>
    <property type="project" value="UniProtKB-SubCell"/>
</dbReference>
<dbReference type="SUPFAM" id="SSF52540">
    <property type="entry name" value="P-loop containing nucleoside triphosphate hydrolases"/>
    <property type="match status" value="1"/>
</dbReference>
<dbReference type="InterPro" id="IPR003439">
    <property type="entry name" value="ABC_transporter-like_ATP-bd"/>
</dbReference>
<evidence type="ECO:0000256" key="2">
    <source>
        <dbReference type="ARBA" id="ARBA00005417"/>
    </source>
</evidence>
<dbReference type="InterPro" id="IPR017871">
    <property type="entry name" value="ABC_transporter-like_CS"/>
</dbReference>
<dbReference type="PROSITE" id="PS50893">
    <property type="entry name" value="ABC_TRANSPORTER_2"/>
    <property type="match status" value="1"/>
</dbReference>
<dbReference type="CDD" id="cd03235">
    <property type="entry name" value="ABC_Metallic_Cations"/>
    <property type="match status" value="1"/>
</dbReference>
<dbReference type="Proteomes" id="UP000031307">
    <property type="component" value="Unassembled WGS sequence"/>
</dbReference>
<keyword evidence="4" id="KW-0547">Nucleotide-binding</keyword>
<keyword evidence="3" id="KW-0813">Transport</keyword>
<comment type="caution">
    <text evidence="7">The sequence shown here is derived from an EMBL/GenBank/DDBJ whole genome shotgun (WGS) entry which is preliminary data.</text>
</comment>
<dbReference type="PATRIC" id="fig|83552.4.peg.2018"/>
<dbReference type="EMBL" id="JSAM01000102">
    <property type="protein sequence ID" value="KIA76866.1"/>
    <property type="molecule type" value="Genomic_DNA"/>
</dbReference>
<dbReference type="Pfam" id="PF00005">
    <property type="entry name" value="ABC_tran"/>
    <property type="match status" value="1"/>
</dbReference>
<dbReference type="GO" id="GO:0016887">
    <property type="term" value="F:ATP hydrolysis activity"/>
    <property type="evidence" value="ECO:0007669"/>
    <property type="project" value="InterPro"/>
</dbReference>
<evidence type="ECO:0000313" key="7">
    <source>
        <dbReference type="EMBL" id="KIA76866.1"/>
    </source>
</evidence>
<sequence>MRFKGFQSYMPPAIKVTNLSFYYQSVGILNNCSFEINANEFIGVIGPNGGGKTTLLKLLMGFLKPSSGNIEIFGTPPGNKSHHLAYVPQTVRFDPQFPISVFEVVLSGRLAYLPWHGRYTQEDKKLAVEALERVGISTSLYKQAYGKLSGGQAQRVLIARALVSHPKILFLDEPTASVDVHAESDIFNLLSELKGSMMILMVTHNLKVAISQVQRVLCVQGSVLSLKPAEVCEHFGIGLYHTPLINLK</sequence>
<dbReference type="InterPro" id="IPR027417">
    <property type="entry name" value="P-loop_NTPase"/>
</dbReference>
<dbReference type="InterPro" id="IPR003593">
    <property type="entry name" value="AAA+_ATPase"/>
</dbReference>
<dbReference type="InterPro" id="IPR050153">
    <property type="entry name" value="Metal_Ion_Import_ABC"/>
</dbReference>
<dbReference type="Gene3D" id="3.40.50.300">
    <property type="entry name" value="P-loop containing nucleotide triphosphate hydrolases"/>
    <property type="match status" value="1"/>
</dbReference>
<accession>A0A0C1BZK2</accession>
<evidence type="ECO:0000256" key="5">
    <source>
        <dbReference type="ARBA" id="ARBA00022840"/>
    </source>
</evidence>
<name>A0A0C1BZK2_9BACT</name>
<comment type="subcellular location">
    <subcellularLocation>
        <location evidence="1">Cell inner membrane</location>
        <topology evidence="1">Peripheral membrane protein</topology>
    </subcellularLocation>
</comment>
<organism evidence="7 8">
    <name type="scientific">Parachlamydia acanthamoebae</name>
    <dbReference type="NCBI Taxonomy" id="83552"/>
    <lineage>
        <taxon>Bacteria</taxon>
        <taxon>Pseudomonadati</taxon>
        <taxon>Chlamydiota</taxon>
        <taxon>Chlamydiia</taxon>
        <taxon>Parachlamydiales</taxon>
        <taxon>Parachlamydiaceae</taxon>
        <taxon>Parachlamydia</taxon>
    </lineage>
</organism>
<evidence type="ECO:0000313" key="8">
    <source>
        <dbReference type="Proteomes" id="UP000031307"/>
    </source>
</evidence>
<evidence type="ECO:0000256" key="1">
    <source>
        <dbReference type="ARBA" id="ARBA00004417"/>
    </source>
</evidence>
<evidence type="ECO:0000256" key="4">
    <source>
        <dbReference type="ARBA" id="ARBA00022741"/>
    </source>
</evidence>
<reference evidence="7 8" key="1">
    <citation type="journal article" date="2014" name="Mol. Biol. Evol.">
        <title>Massive expansion of Ubiquitination-related gene families within the Chlamydiae.</title>
        <authorList>
            <person name="Domman D."/>
            <person name="Collingro A."/>
            <person name="Lagkouvardos I."/>
            <person name="Gehre L."/>
            <person name="Weinmaier T."/>
            <person name="Rattei T."/>
            <person name="Subtil A."/>
            <person name="Horn M."/>
        </authorList>
    </citation>
    <scope>NUCLEOTIDE SEQUENCE [LARGE SCALE GENOMIC DNA]</scope>
    <source>
        <strain evidence="7 8">OEW1</strain>
    </source>
</reference>
<dbReference type="PANTHER" id="PTHR42734:SF17">
    <property type="entry name" value="METAL TRANSPORT SYSTEM ATP-BINDING PROTEIN TM_0124-RELATED"/>
    <property type="match status" value="1"/>
</dbReference>
<dbReference type="SMART" id="SM00382">
    <property type="entry name" value="AAA"/>
    <property type="match status" value="1"/>
</dbReference>
<evidence type="ECO:0000256" key="3">
    <source>
        <dbReference type="ARBA" id="ARBA00022448"/>
    </source>
</evidence>
<proteinExistence type="inferred from homology"/>